<reference evidence="1 2" key="1">
    <citation type="journal article" date="2014" name="Genome Announc.">
        <title>Draft Genome Sequence of Lysobacter capsici AZ78, a Bacterium Antagonistic to Plant-Pathogenic Oomycetes.</title>
        <authorList>
            <person name="Puopolo G."/>
            <person name="Sonego P."/>
            <person name="Engelen K."/>
            <person name="Pertot I."/>
        </authorList>
    </citation>
    <scope>NUCLEOTIDE SEQUENCE [LARGE SCALE GENOMIC DNA]</scope>
    <source>
        <strain evidence="1 2">AZ78</strain>
    </source>
</reference>
<name>A0A108UA40_9GAMM</name>
<organism evidence="1 2">
    <name type="scientific">Lysobacter capsici AZ78</name>
    <dbReference type="NCBI Taxonomy" id="1444315"/>
    <lineage>
        <taxon>Bacteria</taxon>
        <taxon>Pseudomonadati</taxon>
        <taxon>Pseudomonadota</taxon>
        <taxon>Gammaproteobacteria</taxon>
        <taxon>Lysobacterales</taxon>
        <taxon>Lysobacteraceae</taxon>
        <taxon>Lysobacter</taxon>
    </lineage>
</organism>
<dbReference type="EMBL" id="JAJA02000001">
    <property type="protein sequence ID" value="KWS05349.1"/>
    <property type="molecule type" value="Genomic_DNA"/>
</dbReference>
<keyword evidence="2" id="KW-1185">Reference proteome</keyword>
<evidence type="ECO:0000313" key="2">
    <source>
        <dbReference type="Proteomes" id="UP000023435"/>
    </source>
</evidence>
<dbReference type="AlphaFoldDB" id="A0A108UA40"/>
<gene>
    <name evidence="1" type="ORF">AZ78_2900</name>
</gene>
<protein>
    <submittedName>
        <fullName evidence="1">Uncharacterized protein</fullName>
    </submittedName>
</protein>
<evidence type="ECO:0000313" key="1">
    <source>
        <dbReference type="EMBL" id="KWS05349.1"/>
    </source>
</evidence>
<dbReference type="Proteomes" id="UP000023435">
    <property type="component" value="Unassembled WGS sequence"/>
</dbReference>
<comment type="caution">
    <text evidence="1">The sequence shown here is derived from an EMBL/GenBank/DDBJ whole genome shotgun (WGS) entry which is preliminary data.</text>
</comment>
<proteinExistence type="predicted"/>
<sequence>MLAWVLAFTIALPAAMLLMPAISAVLAHYTRDDKRHAIIPRVGEKVPGAGQ</sequence>
<accession>A0A108UA40</accession>